<dbReference type="Pfam" id="PF00440">
    <property type="entry name" value="TetR_N"/>
    <property type="match status" value="1"/>
</dbReference>
<dbReference type="AlphaFoldDB" id="A0A7K3LK67"/>
<dbReference type="SUPFAM" id="SSF46689">
    <property type="entry name" value="Homeodomain-like"/>
    <property type="match status" value="1"/>
</dbReference>
<gene>
    <name evidence="5" type="ORF">GYA93_03225</name>
</gene>
<dbReference type="GO" id="GO:0003677">
    <property type="term" value="F:DNA binding"/>
    <property type="evidence" value="ECO:0007669"/>
    <property type="project" value="UniProtKB-UniRule"/>
</dbReference>
<organism evidence="5 6">
    <name type="scientific">Gordonia desulfuricans</name>
    <dbReference type="NCBI Taxonomy" id="89051"/>
    <lineage>
        <taxon>Bacteria</taxon>
        <taxon>Bacillati</taxon>
        <taxon>Actinomycetota</taxon>
        <taxon>Actinomycetes</taxon>
        <taxon>Mycobacteriales</taxon>
        <taxon>Gordoniaceae</taxon>
        <taxon>Gordonia</taxon>
    </lineage>
</organism>
<accession>A0A7K3LK67</accession>
<evidence type="ECO:0000259" key="4">
    <source>
        <dbReference type="PROSITE" id="PS50977"/>
    </source>
</evidence>
<dbReference type="PANTHER" id="PTHR43479:SF11">
    <property type="entry name" value="ACREF_ENVCD OPERON REPRESSOR-RELATED"/>
    <property type="match status" value="1"/>
</dbReference>
<dbReference type="PANTHER" id="PTHR43479">
    <property type="entry name" value="ACREF/ENVCD OPERON REPRESSOR-RELATED"/>
    <property type="match status" value="1"/>
</dbReference>
<dbReference type="Proteomes" id="UP000466307">
    <property type="component" value="Unassembled WGS sequence"/>
</dbReference>
<dbReference type="InterPro" id="IPR001647">
    <property type="entry name" value="HTH_TetR"/>
</dbReference>
<feature type="domain" description="HTH tetR-type" evidence="4">
    <location>
        <begin position="34"/>
        <end position="94"/>
    </location>
</feature>
<evidence type="ECO:0000313" key="5">
    <source>
        <dbReference type="EMBL" id="NDK88598.1"/>
    </source>
</evidence>
<evidence type="ECO:0000256" key="2">
    <source>
        <dbReference type="PROSITE-ProRule" id="PRU00335"/>
    </source>
</evidence>
<dbReference type="Gene3D" id="1.10.357.10">
    <property type="entry name" value="Tetracycline Repressor, domain 2"/>
    <property type="match status" value="1"/>
</dbReference>
<feature type="region of interest" description="Disordered" evidence="3">
    <location>
        <begin position="1"/>
        <end position="23"/>
    </location>
</feature>
<comment type="caution">
    <text evidence="5">The sequence shown here is derived from an EMBL/GenBank/DDBJ whole genome shotgun (WGS) entry which is preliminary data.</text>
</comment>
<name>A0A7K3LK67_9ACTN</name>
<protein>
    <submittedName>
        <fullName evidence="5">TetR/AcrR family transcriptional regulator</fullName>
    </submittedName>
</protein>
<evidence type="ECO:0000256" key="3">
    <source>
        <dbReference type="SAM" id="MobiDB-lite"/>
    </source>
</evidence>
<reference evidence="5 6" key="1">
    <citation type="submission" date="2020-01" db="EMBL/GenBank/DDBJ databases">
        <title>Investigation of new actinobacteria for the biodesulphurisation of diesel fuel.</title>
        <authorList>
            <person name="Athi Narayanan S.M."/>
        </authorList>
    </citation>
    <scope>NUCLEOTIDE SEQUENCE [LARGE SCALE GENOMIC DNA]</scope>
    <source>
        <strain evidence="5 6">213E</strain>
    </source>
</reference>
<dbReference type="RefSeq" id="WP_053776370.1">
    <property type="nucleotide sequence ID" value="NZ_JAADZU010000006.1"/>
</dbReference>
<keyword evidence="6" id="KW-1185">Reference proteome</keyword>
<keyword evidence="1 2" id="KW-0238">DNA-binding</keyword>
<evidence type="ECO:0000313" key="6">
    <source>
        <dbReference type="Proteomes" id="UP000466307"/>
    </source>
</evidence>
<dbReference type="PROSITE" id="PS50977">
    <property type="entry name" value="HTH_TETR_2"/>
    <property type="match status" value="1"/>
</dbReference>
<evidence type="ECO:0000256" key="1">
    <source>
        <dbReference type="ARBA" id="ARBA00023125"/>
    </source>
</evidence>
<sequence>MGAVTDASRPVDGQSERSAALRSYGGVDGDERIARRRIALMDAALDLLGADGGGSVTVRGVCRASGLNPRYFYESFDSVEALVAATFDRVVDEISDSALAGFGAGDDIDDKVAGAVGAIVDIIDDDRRKGRLLFSPKLLSPTIADKRSESTALFAMLTVDTASNALAKQVSPEAIGAAQFEVGGLARLLSAWLDGDVALGRDEVVALSVRLMMSLVDAVAG</sequence>
<proteinExistence type="predicted"/>
<dbReference type="InterPro" id="IPR009057">
    <property type="entry name" value="Homeodomain-like_sf"/>
</dbReference>
<feature type="DNA-binding region" description="H-T-H motif" evidence="2">
    <location>
        <begin position="57"/>
        <end position="76"/>
    </location>
</feature>
<dbReference type="EMBL" id="JAADZU010000006">
    <property type="protein sequence ID" value="NDK88598.1"/>
    <property type="molecule type" value="Genomic_DNA"/>
</dbReference>
<dbReference type="InterPro" id="IPR050624">
    <property type="entry name" value="HTH-type_Tx_Regulator"/>
</dbReference>